<keyword evidence="1" id="KW-1133">Transmembrane helix</keyword>
<gene>
    <name evidence="2" type="ORF">GCM10023172_14050</name>
</gene>
<accession>A0ABP8Q740</accession>
<reference evidence="3" key="1">
    <citation type="journal article" date="2019" name="Int. J. Syst. Evol. Microbiol.">
        <title>The Global Catalogue of Microorganisms (GCM) 10K type strain sequencing project: providing services to taxonomists for standard genome sequencing and annotation.</title>
        <authorList>
            <consortium name="The Broad Institute Genomics Platform"/>
            <consortium name="The Broad Institute Genome Sequencing Center for Infectious Disease"/>
            <person name="Wu L."/>
            <person name="Ma J."/>
        </authorList>
    </citation>
    <scope>NUCLEOTIDE SEQUENCE [LARGE SCALE GENOMIC DNA]</scope>
    <source>
        <strain evidence="3">JCM 17841</strain>
    </source>
</reference>
<comment type="caution">
    <text evidence="2">The sequence shown here is derived from an EMBL/GenBank/DDBJ whole genome shotgun (WGS) entry which is preliminary data.</text>
</comment>
<keyword evidence="3" id="KW-1185">Reference proteome</keyword>
<feature type="transmembrane region" description="Helical" evidence="1">
    <location>
        <begin position="25"/>
        <end position="46"/>
    </location>
</feature>
<dbReference type="Proteomes" id="UP001501243">
    <property type="component" value="Unassembled WGS sequence"/>
</dbReference>
<dbReference type="RefSeq" id="WP_208133475.1">
    <property type="nucleotide sequence ID" value="NZ_BAABGQ010000005.1"/>
</dbReference>
<evidence type="ECO:0000256" key="1">
    <source>
        <dbReference type="SAM" id="Phobius"/>
    </source>
</evidence>
<keyword evidence="1" id="KW-0472">Membrane</keyword>
<organism evidence="2 3">
    <name type="scientific">Hymenobacter ginsengisoli</name>
    <dbReference type="NCBI Taxonomy" id="1051626"/>
    <lineage>
        <taxon>Bacteria</taxon>
        <taxon>Pseudomonadati</taxon>
        <taxon>Bacteroidota</taxon>
        <taxon>Cytophagia</taxon>
        <taxon>Cytophagales</taxon>
        <taxon>Hymenobacteraceae</taxon>
        <taxon>Hymenobacter</taxon>
    </lineage>
</organism>
<feature type="transmembrane region" description="Helical" evidence="1">
    <location>
        <begin position="170"/>
        <end position="187"/>
    </location>
</feature>
<feature type="transmembrane region" description="Helical" evidence="1">
    <location>
        <begin position="58"/>
        <end position="80"/>
    </location>
</feature>
<keyword evidence="1" id="KW-0812">Transmembrane</keyword>
<dbReference type="EMBL" id="BAABGQ010000005">
    <property type="protein sequence ID" value="GAA4498011.1"/>
    <property type="molecule type" value="Genomic_DNA"/>
</dbReference>
<sequence length="251" mass="27023">MSQYVNLTRFGRLARKHLSEHATGYALGAAVLLGGLLVLLGFLTYIQHWPMSESMQAALFMLCLLGAGSLFTSTVLAQFGAGRQAALALTLPASQLEKFLLAWLLSLPVFLVVFVADFYLADWLVMHLVSPRPGPLLPLLDGHEVPGLRLFLTLHGLALFGSIFFPRLAFVKTAFVVLGMAVLVGVLNFKVLNAWLGGSLGMAVPFGAAGVQGFGPLVLPEAQERWLVGLPLALAVLLWAAAYARLTEKQL</sequence>
<feature type="transmembrane region" description="Helical" evidence="1">
    <location>
        <begin position="194"/>
        <end position="214"/>
    </location>
</feature>
<feature type="transmembrane region" description="Helical" evidence="1">
    <location>
        <begin position="100"/>
        <end position="125"/>
    </location>
</feature>
<evidence type="ECO:0008006" key="4">
    <source>
        <dbReference type="Google" id="ProtNLM"/>
    </source>
</evidence>
<protein>
    <recommendedName>
        <fullName evidence="4">ABC transporter permease</fullName>
    </recommendedName>
</protein>
<name>A0ABP8Q740_9BACT</name>
<feature type="transmembrane region" description="Helical" evidence="1">
    <location>
        <begin position="226"/>
        <end position="246"/>
    </location>
</feature>
<evidence type="ECO:0000313" key="3">
    <source>
        <dbReference type="Proteomes" id="UP001501243"/>
    </source>
</evidence>
<proteinExistence type="predicted"/>
<evidence type="ECO:0000313" key="2">
    <source>
        <dbReference type="EMBL" id="GAA4498011.1"/>
    </source>
</evidence>